<name>A0AAQ3W7V2_9ENTE</name>
<evidence type="ECO:0000256" key="1">
    <source>
        <dbReference type="SAM" id="MobiDB-lite"/>
    </source>
</evidence>
<dbReference type="EMBL" id="CP147244">
    <property type="protein sequence ID" value="WYK00153.1"/>
    <property type="molecule type" value="Genomic_DNA"/>
</dbReference>
<dbReference type="InterPro" id="IPR027994">
    <property type="entry name" value="WxL_dom"/>
</dbReference>
<keyword evidence="5" id="KW-1185">Reference proteome</keyword>
<sequence>MKKTILLSSTLLLTALLAAGANEANAETTTPFNTDATFEFTTEDPENPDPNDPVDKEKPVGPETGQKGLLTIDAVSNFEFKSAKISGGETKTTAEVSDGETLGIQVTDKRGTGAGWNVQAKVDDFKDKKEATKILKGATIKVPAGTFKTTANGDTTNPPKAANAAGTIIGKAATPILRAEKNQGKGSWINDWADQVELTIPGGNLLGDYQATVTWTLINTPTGNN</sequence>
<feature type="signal peptide" evidence="2">
    <location>
        <begin position="1"/>
        <end position="26"/>
    </location>
</feature>
<reference evidence="4 5" key="2">
    <citation type="submission" date="2024-03" db="EMBL/GenBank/DDBJ databases">
        <title>The Genome Sequence of Enterococcus sp. DIV0205d.</title>
        <authorList>
            <consortium name="The Broad Institute Genomics Platform"/>
            <consortium name="The Broad Institute Microbial Omics Core"/>
            <consortium name="The Broad Institute Genomic Center for Infectious Diseases"/>
            <person name="Earl A."/>
            <person name="Manson A."/>
            <person name="Gilmore M."/>
            <person name="Schwartman J."/>
            <person name="Shea T."/>
            <person name="Abouelleil A."/>
            <person name="Cao P."/>
            <person name="Chapman S."/>
            <person name="Cusick C."/>
            <person name="Young S."/>
            <person name="Neafsey D."/>
            <person name="Nusbaum C."/>
            <person name="Birren B."/>
        </authorList>
    </citation>
    <scope>NUCLEOTIDE SEQUENCE [LARGE SCALE GENOMIC DNA]</scope>
    <source>
        <strain evidence="4 5">7F3_DIV0205</strain>
    </source>
</reference>
<accession>A0AAQ3W7V2</accession>
<feature type="domain" description="WxL" evidence="3">
    <location>
        <begin position="30"/>
        <end position="221"/>
    </location>
</feature>
<organism evidence="4 5">
    <name type="scientific">Candidatus Enterococcus palustris</name>
    <dbReference type="NCBI Taxonomy" id="1834189"/>
    <lineage>
        <taxon>Bacteria</taxon>
        <taxon>Bacillati</taxon>
        <taxon>Bacillota</taxon>
        <taxon>Bacilli</taxon>
        <taxon>Lactobacillales</taxon>
        <taxon>Enterococcaceae</taxon>
        <taxon>Enterococcus</taxon>
    </lineage>
</organism>
<dbReference type="RefSeq" id="WP_170922962.1">
    <property type="nucleotide sequence ID" value="NZ_CP147244.1"/>
</dbReference>
<feature type="chain" id="PRO_5042879969" description="WxL domain-containing protein" evidence="2">
    <location>
        <begin position="27"/>
        <end position="225"/>
    </location>
</feature>
<gene>
    <name evidence="4" type="ORF">A5821_001247</name>
</gene>
<evidence type="ECO:0000256" key="2">
    <source>
        <dbReference type="SAM" id="SignalP"/>
    </source>
</evidence>
<keyword evidence="2" id="KW-0732">Signal</keyword>
<evidence type="ECO:0000313" key="5">
    <source>
        <dbReference type="Proteomes" id="UP000194948"/>
    </source>
</evidence>
<proteinExistence type="predicted"/>
<protein>
    <recommendedName>
        <fullName evidence="3">WxL domain-containing protein</fullName>
    </recommendedName>
</protein>
<reference evidence="5" key="1">
    <citation type="submission" date="2017-05" db="EMBL/GenBank/DDBJ databases">
        <title>The Genome Sequence of EEnterococcus faecalis 9F2_4866.</title>
        <authorList>
            <consortium name="The Broad Institute Genomics Platform"/>
            <consortium name="The Broad Institute Genomic Center for Infectious Diseases"/>
            <person name="Earl A."/>
            <person name="Manson A."/>
            <person name="Schwartman J."/>
            <person name="Gilmore M."/>
            <person name="Abouelleil A."/>
            <person name="Cao P."/>
            <person name="Chapman S."/>
            <person name="Cusick C."/>
            <person name="Shea T."/>
            <person name="Young S."/>
            <person name="Neafsey D."/>
            <person name="Nusbaum C."/>
            <person name="Birren B."/>
        </authorList>
    </citation>
    <scope>NUCLEOTIDE SEQUENCE [LARGE SCALE GENOMIC DNA]</scope>
    <source>
        <strain evidence="5">7F3_DIV0205</strain>
    </source>
</reference>
<evidence type="ECO:0000313" key="4">
    <source>
        <dbReference type="EMBL" id="WYK00153.1"/>
    </source>
</evidence>
<feature type="region of interest" description="Disordered" evidence="1">
    <location>
        <begin position="38"/>
        <end position="66"/>
    </location>
</feature>
<evidence type="ECO:0000259" key="3">
    <source>
        <dbReference type="Pfam" id="PF13731"/>
    </source>
</evidence>
<dbReference type="Proteomes" id="UP000194948">
    <property type="component" value="Chromosome"/>
</dbReference>
<dbReference type="AlphaFoldDB" id="A0AAQ3W7V2"/>
<dbReference type="Pfam" id="PF13731">
    <property type="entry name" value="WxL"/>
    <property type="match status" value="1"/>
</dbReference>